<dbReference type="PANTHER" id="PTHR33116">
    <property type="entry name" value="REVERSE TRANSCRIPTASE ZINC-BINDING DOMAIN-CONTAINING PROTEIN-RELATED-RELATED"/>
    <property type="match status" value="1"/>
</dbReference>
<evidence type="ECO:0000259" key="2">
    <source>
        <dbReference type="PROSITE" id="PS50878"/>
    </source>
</evidence>
<organism evidence="3 4">
    <name type="scientific">Dioscorea cayennensis subsp. rotundata</name>
    <name type="common">White Guinea yam</name>
    <name type="synonym">Dioscorea rotundata</name>
    <dbReference type="NCBI Taxonomy" id="55577"/>
    <lineage>
        <taxon>Eukaryota</taxon>
        <taxon>Viridiplantae</taxon>
        <taxon>Streptophyta</taxon>
        <taxon>Embryophyta</taxon>
        <taxon>Tracheophyta</taxon>
        <taxon>Spermatophyta</taxon>
        <taxon>Magnoliopsida</taxon>
        <taxon>Liliopsida</taxon>
        <taxon>Dioscoreales</taxon>
        <taxon>Dioscoreaceae</taxon>
        <taxon>Dioscorea</taxon>
    </lineage>
</organism>
<feature type="compositionally biased region" description="Acidic residues" evidence="1">
    <location>
        <begin position="14"/>
        <end position="44"/>
    </location>
</feature>
<dbReference type="InterPro" id="IPR000477">
    <property type="entry name" value="RT_dom"/>
</dbReference>
<name>A0AB40C0I8_DIOCR</name>
<dbReference type="RefSeq" id="XP_039133264.1">
    <property type="nucleotide sequence ID" value="XM_039277330.1"/>
</dbReference>
<evidence type="ECO:0000256" key="1">
    <source>
        <dbReference type="SAM" id="MobiDB-lite"/>
    </source>
</evidence>
<dbReference type="PROSITE" id="PS50878">
    <property type="entry name" value="RT_POL"/>
    <property type="match status" value="1"/>
</dbReference>
<dbReference type="GeneID" id="120270318"/>
<dbReference type="Pfam" id="PF00078">
    <property type="entry name" value="RVT_1"/>
    <property type="match status" value="1"/>
</dbReference>
<reference evidence="4" key="1">
    <citation type="submission" date="2025-08" db="UniProtKB">
        <authorList>
            <consortium name="RefSeq"/>
        </authorList>
    </citation>
    <scope>IDENTIFICATION</scope>
</reference>
<evidence type="ECO:0000313" key="4">
    <source>
        <dbReference type="RefSeq" id="XP_039133264.1"/>
    </source>
</evidence>
<protein>
    <submittedName>
        <fullName evidence="4">Uncharacterized protein LOC120270318</fullName>
    </submittedName>
</protein>
<keyword evidence="3" id="KW-1185">Reference proteome</keyword>
<accession>A0AB40C0I8</accession>
<dbReference type="Proteomes" id="UP001515500">
    <property type="component" value="Chromosome 10"/>
</dbReference>
<feature type="region of interest" description="Disordered" evidence="1">
    <location>
        <begin position="1"/>
        <end position="49"/>
    </location>
</feature>
<gene>
    <name evidence="4" type="primary">LOC120270318</name>
</gene>
<evidence type="ECO:0000313" key="3">
    <source>
        <dbReference type="Proteomes" id="UP001515500"/>
    </source>
</evidence>
<feature type="domain" description="Reverse transcriptase" evidence="2">
    <location>
        <begin position="337"/>
        <end position="600"/>
    </location>
</feature>
<proteinExistence type="predicted"/>
<dbReference type="AlphaFoldDB" id="A0AB40C0I8"/>
<sequence>MTVSKVCDALNVGDMEEDSSEDDDYLDDEDNDEDDAMSGDDGPDDNMTLNQYQVEARRESLVRKSSHTIDPSQKKGRMESVDPGVGVFWPGTPLPVFFVSFAFISLSCTSPLFTWCNNQSGIARRWARLDRCLVNLQWTNIFHTNNLKHLNRAFSDHSPLFLSSSSRSCSKKSLFRFENFWLDYTGCHDAVYDAWYHNPQGNPMHSFTHLLSRTRFKLTHWHRLGVNKLESCLLDTEANISRLEFSDLSPNSQSLLLDQYAKLAALQRQSSNKWAQRAHLDWVKSGDTNSKFFHSTTRLRSYFNSIAQVADLHGNIHSDQSSIEHVFLNFYKDLWSSGSDRSPNVFNSLPINLPHISDSQAIDLIREVTAKEVYDTILDLLSGKSPGPDGLNVEFFRNFWTEIVHSMDNDTKTPPRMLIKLDIEKAYDTLDWSAILAVLSKMNFPTTWISWIQACLTSSSFSLVINGNPSPWFTSSRGLRQDDPISSYLFILVSQILTSMLNFGLASNLIPGFSCNLSYNFNHSMYADDLILITSATRHAARNINLCLAKYYHLTGQQPNLVKSQVFFPHWCNKFIQKRICSILNLTSAFYPFKYLGILISPKKIVVAAFRPLIDKIKHTCNRWSNFHLSAAAKTILINSSLLSIPIYTLSVYPIPDSILSEITKVVRKFFWNRYGNGKGIHNVCWQIVNDGKAEEGLGVRNLSIAKHSLMAKHIFKYLNYDAAIWVDILLLKYGKINFWKDPAPAKCSWFFRGLFNSAVHIKSQCRLISINPSTTSLLWDPWCFDVPIAFKPTYVNVNAIADGDFLSFSNLIVDDQWNFANLSMLFGSNNVYNAVNSSSIDSASTNQWA</sequence>
<dbReference type="PANTHER" id="PTHR33116:SF78">
    <property type="entry name" value="OS12G0587133 PROTEIN"/>
    <property type="match status" value="1"/>
</dbReference>